<dbReference type="Proteomes" id="UP000077266">
    <property type="component" value="Unassembled WGS sequence"/>
</dbReference>
<protein>
    <recommendedName>
        <fullName evidence="5">Secreted protein</fullName>
    </recommendedName>
</protein>
<keyword evidence="4" id="KW-1185">Reference proteome</keyword>
<evidence type="ECO:0008006" key="5">
    <source>
        <dbReference type="Google" id="ProtNLM"/>
    </source>
</evidence>
<proteinExistence type="predicted"/>
<evidence type="ECO:0000256" key="1">
    <source>
        <dbReference type="SAM" id="MobiDB-lite"/>
    </source>
</evidence>
<feature type="region of interest" description="Disordered" evidence="1">
    <location>
        <begin position="33"/>
        <end position="56"/>
    </location>
</feature>
<evidence type="ECO:0000313" key="3">
    <source>
        <dbReference type="EMBL" id="KZV87894.1"/>
    </source>
</evidence>
<dbReference type="EMBL" id="KV426112">
    <property type="protein sequence ID" value="KZV87894.1"/>
    <property type="molecule type" value="Genomic_DNA"/>
</dbReference>
<gene>
    <name evidence="3" type="ORF">EXIGLDRAFT_192572</name>
</gene>
<evidence type="ECO:0000313" key="4">
    <source>
        <dbReference type="Proteomes" id="UP000077266"/>
    </source>
</evidence>
<feature type="chain" id="PRO_5007857428" description="Secreted protein" evidence="2">
    <location>
        <begin position="26"/>
        <end position="118"/>
    </location>
</feature>
<dbReference type="InParanoid" id="A0A165EX49"/>
<evidence type="ECO:0000256" key="2">
    <source>
        <dbReference type="SAM" id="SignalP"/>
    </source>
</evidence>
<sequence length="118" mass="12909">MHRLTQTFAVISICFPLFSAPLCPALSYPAPLSRSPSAHRSPHTPAHRSRSPRYPRSRSHHALSLHVFAPCGLFGCICRTRLACSSIHVELVTIVLLLSSGYPFSPPVVFLVVSMGQC</sequence>
<organism evidence="3 4">
    <name type="scientific">Exidia glandulosa HHB12029</name>
    <dbReference type="NCBI Taxonomy" id="1314781"/>
    <lineage>
        <taxon>Eukaryota</taxon>
        <taxon>Fungi</taxon>
        <taxon>Dikarya</taxon>
        <taxon>Basidiomycota</taxon>
        <taxon>Agaricomycotina</taxon>
        <taxon>Agaricomycetes</taxon>
        <taxon>Auriculariales</taxon>
        <taxon>Exidiaceae</taxon>
        <taxon>Exidia</taxon>
    </lineage>
</organism>
<feature type="signal peptide" evidence="2">
    <location>
        <begin position="1"/>
        <end position="25"/>
    </location>
</feature>
<reference evidence="3 4" key="1">
    <citation type="journal article" date="2016" name="Mol. Biol. Evol.">
        <title>Comparative Genomics of Early-Diverging Mushroom-Forming Fungi Provides Insights into the Origins of Lignocellulose Decay Capabilities.</title>
        <authorList>
            <person name="Nagy L.G."/>
            <person name="Riley R."/>
            <person name="Tritt A."/>
            <person name="Adam C."/>
            <person name="Daum C."/>
            <person name="Floudas D."/>
            <person name="Sun H."/>
            <person name="Yadav J.S."/>
            <person name="Pangilinan J."/>
            <person name="Larsson K.H."/>
            <person name="Matsuura K."/>
            <person name="Barry K."/>
            <person name="Labutti K."/>
            <person name="Kuo R."/>
            <person name="Ohm R.A."/>
            <person name="Bhattacharya S.S."/>
            <person name="Shirouzu T."/>
            <person name="Yoshinaga Y."/>
            <person name="Martin F.M."/>
            <person name="Grigoriev I.V."/>
            <person name="Hibbett D.S."/>
        </authorList>
    </citation>
    <scope>NUCLEOTIDE SEQUENCE [LARGE SCALE GENOMIC DNA]</scope>
    <source>
        <strain evidence="3 4">HHB12029</strain>
    </source>
</reference>
<dbReference type="AlphaFoldDB" id="A0A165EX49"/>
<feature type="compositionally biased region" description="Basic residues" evidence="1">
    <location>
        <begin position="40"/>
        <end position="56"/>
    </location>
</feature>
<keyword evidence="2" id="KW-0732">Signal</keyword>
<name>A0A165EX49_EXIGL</name>
<accession>A0A165EX49</accession>